<feature type="transmembrane region" description="Helical" evidence="1">
    <location>
        <begin position="112"/>
        <end position="133"/>
    </location>
</feature>
<sequence>MPYPLPSYFPLSTLLHFATPLLYYTIKDYAMLYPLPHIFPSLPHYPFPPLAILYYTRLLCLTLSPHIFPSQPRYPFPPVCYLYYTRLFYAIPSPLIFPLLNLTTLSHPLAILYYTRMLCFTLSPHIFLSQPYYPFPPFAILYYTRLCHALPSPLIFSLLLLTTLSHPLAILYYTIQECAMLYPHPHIFPSQPHYPFPPPCYTIVYMAMICLTISPPYFPPVPHPDHSSSPSLTFPSLCYTILCMVMLC</sequence>
<dbReference type="EMBL" id="GACK01009239">
    <property type="protein sequence ID" value="JAA55795.1"/>
    <property type="molecule type" value="mRNA"/>
</dbReference>
<organism evidence="2">
    <name type="scientific">Rhipicephalus pulchellus</name>
    <name type="common">Yellow backed tick</name>
    <name type="synonym">Dermacentor pulchellus</name>
    <dbReference type="NCBI Taxonomy" id="72859"/>
    <lineage>
        <taxon>Eukaryota</taxon>
        <taxon>Metazoa</taxon>
        <taxon>Ecdysozoa</taxon>
        <taxon>Arthropoda</taxon>
        <taxon>Chelicerata</taxon>
        <taxon>Arachnida</taxon>
        <taxon>Acari</taxon>
        <taxon>Parasitiformes</taxon>
        <taxon>Ixodida</taxon>
        <taxon>Ixodoidea</taxon>
        <taxon>Ixodidae</taxon>
        <taxon>Rhipicephalinae</taxon>
        <taxon>Rhipicephalus</taxon>
        <taxon>Rhipicephalus</taxon>
    </lineage>
</organism>
<accession>L7LVG0</accession>
<keyword evidence="1" id="KW-1133">Transmembrane helix</keyword>
<proteinExistence type="evidence at transcript level"/>
<name>L7LVG0_RHIPC</name>
<feature type="transmembrane region" description="Helical" evidence="1">
    <location>
        <begin position="6"/>
        <end position="26"/>
    </location>
</feature>
<dbReference type="AlphaFoldDB" id="L7LVG0"/>
<evidence type="ECO:0000313" key="2">
    <source>
        <dbReference type="EMBL" id="JAA55795.1"/>
    </source>
</evidence>
<feature type="transmembrane region" description="Helical" evidence="1">
    <location>
        <begin position="81"/>
        <end position="100"/>
    </location>
</feature>
<evidence type="ECO:0000256" key="1">
    <source>
        <dbReference type="SAM" id="Phobius"/>
    </source>
</evidence>
<protein>
    <submittedName>
        <fullName evidence="2">Uncharacterized protein</fullName>
    </submittedName>
</protein>
<reference evidence="2" key="2">
    <citation type="journal article" date="2015" name="J. Proteomics">
        <title>Sexual differences in the sialomes of the zebra tick, Rhipicephalus pulchellus.</title>
        <authorList>
            <person name="Tan A.W."/>
            <person name="Francischetti I.M."/>
            <person name="Slovak M."/>
            <person name="Kini R.M."/>
            <person name="Ribeiro J.M."/>
        </authorList>
    </citation>
    <scope>NUCLEOTIDE SEQUENCE</scope>
    <source>
        <tissue evidence="2">Salivary gland</tissue>
    </source>
</reference>
<keyword evidence="1" id="KW-0472">Membrane</keyword>
<feature type="transmembrane region" description="Helical" evidence="1">
    <location>
        <begin position="153"/>
        <end position="175"/>
    </location>
</feature>
<reference evidence="2" key="1">
    <citation type="submission" date="2012-11" db="EMBL/GenBank/DDBJ databases">
        <authorList>
            <person name="Lucero-Rivera Y.E."/>
            <person name="Tovar-Ramirez D."/>
        </authorList>
    </citation>
    <scope>NUCLEOTIDE SEQUENCE</scope>
    <source>
        <tissue evidence="2">Salivary gland</tissue>
    </source>
</reference>
<keyword evidence="1" id="KW-0812">Transmembrane</keyword>